<dbReference type="PROSITE" id="PS00444">
    <property type="entry name" value="POLYPRENYL_SYNTHASE_2"/>
    <property type="match status" value="1"/>
</dbReference>
<evidence type="ECO:0000256" key="6">
    <source>
        <dbReference type="ARBA" id="ARBA00032380"/>
    </source>
</evidence>
<dbReference type="Pfam" id="PF00348">
    <property type="entry name" value="polyprenyl_synt"/>
    <property type="match status" value="1"/>
</dbReference>
<dbReference type="GO" id="GO:0046872">
    <property type="term" value="F:metal ion binding"/>
    <property type="evidence" value="ECO:0007669"/>
    <property type="project" value="UniProtKB-KW"/>
</dbReference>
<evidence type="ECO:0000256" key="5">
    <source>
        <dbReference type="ARBA" id="ARBA00032052"/>
    </source>
</evidence>
<dbReference type="InterPro" id="IPR008949">
    <property type="entry name" value="Isoprenoid_synthase_dom_sf"/>
</dbReference>
<evidence type="ECO:0000256" key="10">
    <source>
        <dbReference type="ARBA" id="ARBA00033096"/>
    </source>
</evidence>
<dbReference type="CDD" id="cd00685">
    <property type="entry name" value="Trans_IPPS_HT"/>
    <property type="match status" value="1"/>
</dbReference>
<dbReference type="AlphaFoldDB" id="A0AAD7P032"/>
<comment type="caution">
    <text evidence="12">The sequence shown here is derived from an EMBL/GenBank/DDBJ whole genome shotgun (WGS) entry which is preliminary data.</text>
</comment>
<evidence type="ECO:0000256" key="11">
    <source>
        <dbReference type="RuleBase" id="RU004466"/>
    </source>
</evidence>
<protein>
    <recommendedName>
        <fullName evidence="9">(2E,6E)-farnesyl diphosphate synthase</fullName>
    </recommendedName>
    <alternativeName>
        <fullName evidence="8">Dimethylallyltranstransferase</fullName>
    </alternativeName>
    <alternativeName>
        <fullName evidence="7">Farnesyl diphosphate synthase</fullName>
    </alternativeName>
    <alternativeName>
        <fullName evidence="5">Farnesyltranstransferase</fullName>
    </alternativeName>
    <alternativeName>
        <fullName evidence="10">Geranylgeranyl diphosphate synthase</fullName>
    </alternativeName>
    <alternativeName>
        <fullName evidence="6">Geranyltranstransferase</fullName>
    </alternativeName>
</protein>
<dbReference type="InterPro" id="IPR033749">
    <property type="entry name" value="Polyprenyl_synt_CS"/>
</dbReference>
<evidence type="ECO:0000313" key="13">
    <source>
        <dbReference type="Proteomes" id="UP001215280"/>
    </source>
</evidence>
<keyword evidence="13" id="KW-1185">Reference proteome</keyword>
<accession>A0AAD7P032</accession>
<evidence type="ECO:0000256" key="8">
    <source>
        <dbReference type="ARBA" id="ARBA00032448"/>
    </source>
</evidence>
<dbReference type="Gene3D" id="1.10.600.10">
    <property type="entry name" value="Farnesyl Diphosphate Synthase"/>
    <property type="match status" value="1"/>
</dbReference>
<name>A0AAD7P032_9AGAR</name>
<comment type="cofactor">
    <cofactor evidence="1">
        <name>Mg(2+)</name>
        <dbReference type="ChEBI" id="CHEBI:18420"/>
    </cofactor>
</comment>
<sequence length="321" mass="35890">MSFYDNILQKLSTPSPWSPSSESAVLEPFTYLTSNPGKDILDRLIDAFDTWMKIPSDSRAAISKVVNMLHNASLMVDDIEDTSQLRRGKPVAHSVYGVPQTLNAANYVYFLAYHELLGMQTARLSEHELIAMVTDELLCLHRGQGLELLWRDSLHCPTEEEYVDMVNNKTGGLLRIAIKLMMACATTNVDEDYVPLINLIGIYYQIRDDLMNLQSPLYSTNKGFAEDLTEGKFSFPIVHGVRADPSNREIINVLQKRPSSPTRKTHAIEYLKTQTRSFDYTLSVLGKLEAQARAEVVRLGGNTGLDRIVDALHVDGAALGL</sequence>
<dbReference type="PROSITE" id="PS00723">
    <property type="entry name" value="POLYPRENYL_SYNTHASE_1"/>
    <property type="match status" value="1"/>
</dbReference>
<keyword evidence="3" id="KW-0479">Metal-binding</keyword>
<evidence type="ECO:0000256" key="1">
    <source>
        <dbReference type="ARBA" id="ARBA00001946"/>
    </source>
</evidence>
<dbReference type="SUPFAM" id="SSF48576">
    <property type="entry name" value="Terpenoid synthases"/>
    <property type="match status" value="1"/>
</dbReference>
<comment type="similarity">
    <text evidence="2 11">Belongs to the FPP/GGPP synthase family.</text>
</comment>
<evidence type="ECO:0000256" key="7">
    <source>
        <dbReference type="ARBA" id="ARBA00032424"/>
    </source>
</evidence>
<keyword evidence="11" id="KW-0808">Transferase</keyword>
<dbReference type="EMBL" id="JARJLG010000003">
    <property type="protein sequence ID" value="KAJ7782209.1"/>
    <property type="molecule type" value="Genomic_DNA"/>
</dbReference>
<organism evidence="12 13">
    <name type="scientific">Mycena maculata</name>
    <dbReference type="NCBI Taxonomy" id="230809"/>
    <lineage>
        <taxon>Eukaryota</taxon>
        <taxon>Fungi</taxon>
        <taxon>Dikarya</taxon>
        <taxon>Basidiomycota</taxon>
        <taxon>Agaricomycotina</taxon>
        <taxon>Agaricomycetes</taxon>
        <taxon>Agaricomycetidae</taxon>
        <taxon>Agaricales</taxon>
        <taxon>Marasmiineae</taxon>
        <taxon>Mycenaceae</taxon>
        <taxon>Mycena</taxon>
    </lineage>
</organism>
<gene>
    <name evidence="12" type="ORF">DFH07DRAFT_1010075</name>
</gene>
<reference evidence="12" key="1">
    <citation type="submission" date="2023-03" db="EMBL/GenBank/DDBJ databases">
        <title>Massive genome expansion in bonnet fungi (Mycena s.s.) driven by repeated elements and novel gene families across ecological guilds.</title>
        <authorList>
            <consortium name="Lawrence Berkeley National Laboratory"/>
            <person name="Harder C.B."/>
            <person name="Miyauchi S."/>
            <person name="Viragh M."/>
            <person name="Kuo A."/>
            <person name="Thoen E."/>
            <person name="Andreopoulos B."/>
            <person name="Lu D."/>
            <person name="Skrede I."/>
            <person name="Drula E."/>
            <person name="Henrissat B."/>
            <person name="Morin E."/>
            <person name="Kohler A."/>
            <person name="Barry K."/>
            <person name="LaButti K."/>
            <person name="Morin E."/>
            <person name="Salamov A."/>
            <person name="Lipzen A."/>
            <person name="Mereny Z."/>
            <person name="Hegedus B."/>
            <person name="Baldrian P."/>
            <person name="Stursova M."/>
            <person name="Weitz H."/>
            <person name="Taylor A."/>
            <person name="Grigoriev I.V."/>
            <person name="Nagy L.G."/>
            <person name="Martin F."/>
            <person name="Kauserud H."/>
        </authorList>
    </citation>
    <scope>NUCLEOTIDE SEQUENCE</scope>
    <source>
        <strain evidence="12">CBHHK188m</strain>
    </source>
</reference>
<dbReference type="Proteomes" id="UP001215280">
    <property type="component" value="Unassembled WGS sequence"/>
</dbReference>
<evidence type="ECO:0000313" key="12">
    <source>
        <dbReference type="EMBL" id="KAJ7782209.1"/>
    </source>
</evidence>
<evidence type="ECO:0000256" key="2">
    <source>
        <dbReference type="ARBA" id="ARBA00006706"/>
    </source>
</evidence>
<evidence type="ECO:0000256" key="9">
    <source>
        <dbReference type="ARBA" id="ARBA00032873"/>
    </source>
</evidence>
<dbReference type="PANTHER" id="PTHR12001">
    <property type="entry name" value="GERANYLGERANYL PYROPHOSPHATE SYNTHASE"/>
    <property type="match status" value="1"/>
</dbReference>
<evidence type="ECO:0000256" key="3">
    <source>
        <dbReference type="ARBA" id="ARBA00022723"/>
    </source>
</evidence>
<dbReference type="InterPro" id="IPR000092">
    <property type="entry name" value="Polyprenyl_synt"/>
</dbReference>
<keyword evidence="4" id="KW-0460">Magnesium</keyword>
<dbReference type="GO" id="GO:0004659">
    <property type="term" value="F:prenyltransferase activity"/>
    <property type="evidence" value="ECO:0007669"/>
    <property type="project" value="InterPro"/>
</dbReference>
<evidence type="ECO:0000256" key="4">
    <source>
        <dbReference type="ARBA" id="ARBA00022842"/>
    </source>
</evidence>
<dbReference type="GO" id="GO:0008299">
    <property type="term" value="P:isoprenoid biosynthetic process"/>
    <property type="evidence" value="ECO:0007669"/>
    <property type="project" value="InterPro"/>
</dbReference>
<dbReference type="SFLD" id="SFLDS00005">
    <property type="entry name" value="Isoprenoid_Synthase_Type_I"/>
    <property type="match status" value="1"/>
</dbReference>
<dbReference type="PANTHER" id="PTHR12001:SF44">
    <property type="entry name" value="GERANYLGERANYL PYROPHOSPHATE SYNTHASE"/>
    <property type="match status" value="1"/>
</dbReference>
<proteinExistence type="inferred from homology"/>